<dbReference type="SUPFAM" id="SSF51182">
    <property type="entry name" value="RmlC-like cupins"/>
    <property type="match status" value="1"/>
</dbReference>
<gene>
    <name evidence="6" type="primary">ripA</name>
    <name evidence="6" type="ORF">HT99x_00195</name>
    <name evidence="7" type="ORF">HT99x_011095</name>
</gene>
<dbReference type="EMBL" id="LKAJ02000001">
    <property type="protein sequence ID" value="MCS5711978.1"/>
    <property type="molecule type" value="Genomic_DNA"/>
</dbReference>
<dbReference type="AlphaFoldDB" id="A0A0Q9Z0T6"/>
<dbReference type="SUPFAM" id="SSF46689">
    <property type="entry name" value="Homeodomain-like"/>
    <property type="match status" value="1"/>
</dbReference>
<dbReference type="SMART" id="SM00342">
    <property type="entry name" value="HTH_ARAC"/>
    <property type="match status" value="1"/>
</dbReference>
<dbReference type="RefSeq" id="WP_075064847.1">
    <property type="nucleotide sequence ID" value="NZ_LKAJ02000001.1"/>
</dbReference>
<comment type="caution">
    <text evidence="6">The sequence shown here is derived from an EMBL/GenBank/DDBJ whole genome shotgun (WGS) entry which is preliminary data.</text>
</comment>
<dbReference type="Gene3D" id="1.10.10.60">
    <property type="entry name" value="Homeodomain-like"/>
    <property type="match status" value="1"/>
</dbReference>
<evidence type="ECO:0000256" key="3">
    <source>
        <dbReference type="ARBA" id="ARBA00023125"/>
    </source>
</evidence>
<accession>A0A0Q9Z0T6</accession>
<dbReference type="PATRIC" id="fig|1590043.3.peg.197"/>
<reference evidence="6" key="1">
    <citation type="submission" date="2015-09" db="EMBL/GenBank/DDBJ databases">
        <title>Draft Genome Sequences of Two Novel Amoeba-resistant Intranuclear Bacteria, Candidatus Berkiella cookevillensis and Candidatus Berkiella aquae.</title>
        <authorList>
            <person name="Mehari Y.T."/>
            <person name="Arivett B.A."/>
            <person name="Farone A.L."/>
            <person name="Gunderson J.H."/>
            <person name="Farone M.B."/>
        </authorList>
    </citation>
    <scope>NUCLEOTIDE SEQUENCE [LARGE SCALE GENOMIC DNA]</scope>
    <source>
        <strain evidence="6">HT99</strain>
    </source>
</reference>
<evidence type="ECO:0000256" key="2">
    <source>
        <dbReference type="ARBA" id="ARBA00023015"/>
    </source>
</evidence>
<dbReference type="Pfam" id="PF02311">
    <property type="entry name" value="AraC_binding"/>
    <property type="match status" value="1"/>
</dbReference>
<dbReference type="GO" id="GO:0003700">
    <property type="term" value="F:DNA-binding transcription factor activity"/>
    <property type="evidence" value="ECO:0007669"/>
    <property type="project" value="InterPro"/>
</dbReference>
<dbReference type="InterPro" id="IPR011051">
    <property type="entry name" value="RmlC_Cupin_sf"/>
</dbReference>
<reference evidence="7" key="2">
    <citation type="journal article" date="2016" name="Genome Announc.">
        <title>Draft Genome Sequences of Two Novel Amoeba-Resistant Intranuclear Bacteria, 'Candidatus Berkiella cookevillensis' and 'Candidatus Berkiella aquae'.</title>
        <authorList>
            <person name="Mehari Y.T."/>
            <person name="Arivett B.A."/>
            <person name="Farone A.L."/>
            <person name="Gunderson J.H."/>
            <person name="Farone M.B."/>
        </authorList>
    </citation>
    <scope>NUCLEOTIDE SEQUENCE</scope>
    <source>
        <strain evidence="7">HT99</strain>
    </source>
</reference>
<proteinExistence type="predicted"/>
<keyword evidence="2" id="KW-0805">Transcription regulation</keyword>
<evidence type="ECO:0000313" key="7">
    <source>
        <dbReference type="EMBL" id="MCS5711978.1"/>
    </source>
</evidence>
<dbReference type="Gene3D" id="2.60.120.10">
    <property type="entry name" value="Jelly Rolls"/>
    <property type="match status" value="1"/>
</dbReference>
<feature type="domain" description="HTH araC/xylS-type" evidence="5">
    <location>
        <begin position="143"/>
        <end position="244"/>
    </location>
</feature>
<dbReference type="InterPro" id="IPR014710">
    <property type="entry name" value="RmlC-like_jellyroll"/>
</dbReference>
<evidence type="ECO:0000313" key="8">
    <source>
        <dbReference type="Proteomes" id="UP000051497"/>
    </source>
</evidence>
<dbReference type="PANTHER" id="PTHR11019">
    <property type="entry name" value="HTH-TYPE TRANSCRIPTIONAL REGULATOR NIMR"/>
    <property type="match status" value="1"/>
</dbReference>
<reference evidence="7" key="3">
    <citation type="submission" date="2021-06" db="EMBL/GenBank/DDBJ databases">
        <title>Genomic Description and Analysis of Intracellular Bacteria, Candidatus Berkiella cookevillensis and Candidatus Berkiella aquae.</title>
        <authorList>
            <person name="Kidane D.T."/>
            <person name="Mehari Y.T."/>
            <person name="Rice F.C."/>
            <person name="Arivett B.A."/>
            <person name="Farone A.L."/>
            <person name="Berk S.G."/>
            <person name="Farone M.B."/>
        </authorList>
    </citation>
    <scope>NUCLEOTIDE SEQUENCE</scope>
    <source>
        <strain evidence="7">HT99</strain>
    </source>
</reference>
<dbReference type="OrthoDB" id="5722175at2"/>
<evidence type="ECO:0000256" key="1">
    <source>
        <dbReference type="ARBA" id="ARBA00022491"/>
    </source>
</evidence>
<dbReference type="FunFam" id="1.10.10.60:FF:000132">
    <property type="entry name" value="AraC family transcriptional regulator"/>
    <property type="match status" value="1"/>
</dbReference>
<protein>
    <submittedName>
        <fullName evidence="6">HTH-type transcriptional repressor of iron proteins A</fullName>
    </submittedName>
    <submittedName>
        <fullName evidence="7">Helix-turn-helix transcriptional regulator</fullName>
    </submittedName>
</protein>
<dbReference type="EMBL" id="LKAJ01000001">
    <property type="protein sequence ID" value="KRG22657.1"/>
    <property type="molecule type" value="Genomic_DNA"/>
</dbReference>
<dbReference type="GO" id="GO:0043565">
    <property type="term" value="F:sequence-specific DNA binding"/>
    <property type="evidence" value="ECO:0007669"/>
    <property type="project" value="InterPro"/>
</dbReference>
<dbReference type="Proteomes" id="UP000051497">
    <property type="component" value="Unassembled WGS sequence"/>
</dbReference>
<dbReference type="InterPro" id="IPR003313">
    <property type="entry name" value="AraC-bd"/>
</dbReference>
<organism evidence="6">
    <name type="scientific">Candidatus Berkiella aquae</name>
    <dbReference type="NCBI Taxonomy" id="295108"/>
    <lineage>
        <taxon>Bacteria</taxon>
        <taxon>Pseudomonadati</taxon>
        <taxon>Pseudomonadota</taxon>
        <taxon>Gammaproteobacteria</taxon>
        <taxon>Candidatus Berkiellales</taxon>
        <taxon>Candidatus Berkiellaceae</taxon>
        <taxon>Candidatus Berkiella</taxon>
    </lineage>
</organism>
<dbReference type="InterPro" id="IPR009057">
    <property type="entry name" value="Homeodomain-like_sf"/>
</dbReference>
<evidence type="ECO:0000259" key="5">
    <source>
        <dbReference type="PROSITE" id="PS01124"/>
    </source>
</evidence>
<name>A0A0Q9Z0T6_9GAMM</name>
<dbReference type="PROSITE" id="PS01124">
    <property type="entry name" value="HTH_ARAC_FAMILY_2"/>
    <property type="match status" value="1"/>
</dbReference>
<keyword evidence="4" id="KW-0804">Transcription</keyword>
<evidence type="ECO:0000313" key="6">
    <source>
        <dbReference type="EMBL" id="KRG22657.1"/>
    </source>
</evidence>
<keyword evidence="1" id="KW-0678">Repressor</keyword>
<sequence length="247" mass="28030">MKKPLIIDIITHPKSHETKWHAHEECQLFILKSGLISFELENQRMIIPAGQGGWIPAGMGHKAKIIGCVSAISLYIEANLCKDSPQHAFVFTPTSFLQEIITRFATQPKGKPWLKSDNNLMHVLLDELKTTHVMPFSLPMPQETKLAFVAKQFINHPEVNESIEYWADKANTSKRTFTRHFRSETGISFAKWCQQVRILCSLEYLSQGKSVTWIALTLGYNSVSAFIKVFKQWTGRTPTQSLDGIAN</sequence>
<keyword evidence="8" id="KW-1185">Reference proteome</keyword>
<evidence type="ECO:0000256" key="4">
    <source>
        <dbReference type="ARBA" id="ARBA00023163"/>
    </source>
</evidence>
<keyword evidence="3" id="KW-0238">DNA-binding</keyword>
<dbReference type="PANTHER" id="PTHR11019:SF199">
    <property type="entry name" value="HTH-TYPE TRANSCRIPTIONAL REGULATOR NIMR"/>
    <property type="match status" value="1"/>
</dbReference>
<dbReference type="InterPro" id="IPR018062">
    <property type="entry name" value="HTH_AraC-typ_CS"/>
</dbReference>
<dbReference type="Pfam" id="PF12833">
    <property type="entry name" value="HTH_18"/>
    <property type="match status" value="1"/>
</dbReference>
<dbReference type="STRING" id="295108.HT99x_00195"/>
<dbReference type="PROSITE" id="PS00041">
    <property type="entry name" value="HTH_ARAC_FAMILY_1"/>
    <property type="match status" value="1"/>
</dbReference>
<dbReference type="CDD" id="cd06124">
    <property type="entry name" value="cupin_NimR-like_N"/>
    <property type="match status" value="1"/>
</dbReference>
<dbReference type="InterPro" id="IPR018060">
    <property type="entry name" value="HTH_AraC"/>
</dbReference>